<evidence type="ECO:0000313" key="2">
    <source>
        <dbReference type="Proteomes" id="UP000531216"/>
    </source>
</evidence>
<dbReference type="EMBL" id="JACIDO010000013">
    <property type="protein sequence ID" value="MBB3937913.1"/>
    <property type="molecule type" value="Genomic_DNA"/>
</dbReference>
<sequence length="158" mass="17019">MSRRPSSETMRNGLKLATRLSLTAAGGAAALVRERLVRVGEAALSFACSPHVDHEERFVALDVALDLDFLAGEPLHARALAAAQGYELRLLERSASAGVFGHSDIRNLTREFADLQDTMFAALDDGTICRKDREAILAELADVERMAAAIRAKVEASA</sequence>
<dbReference type="AlphaFoldDB" id="A0A7W6BTT6"/>
<reference evidence="1 2" key="1">
    <citation type="submission" date="2020-08" db="EMBL/GenBank/DDBJ databases">
        <title>Genomic Encyclopedia of Type Strains, Phase IV (KMG-IV): sequencing the most valuable type-strain genomes for metagenomic binning, comparative biology and taxonomic classification.</title>
        <authorList>
            <person name="Goeker M."/>
        </authorList>
    </citation>
    <scope>NUCLEOTIDE SEQUENCE [LARGE SCALE GENOMIC DNA]</scope>
    <source>
        <strain evidence="1 2">DSM 25024</strain>
    </source>
</reference>
<keyword evidence="2" id="KW-1185">Reference proteome</keyword>
<dbReference type="Proteomes" id="UP000531216">
    <property type="component" value="Unassembled WGS sequence"/>
</dbReference>
<gene>
    <name evidence="1" type="ORF">GGR05_004082</name>
</gene>
<proteinExistence type="predicted"/>
<comment type="caution">
    <text evidence="1">The sequence shown here is derived from an EMBL/GenBank/DDBJ whole genome shotgun (WGS) entry which is preliminary data.</text>
</comment>
<organism evidence="1 2">
    <name type="scientific">Aureimonas phyllosphaerae</name>
    <dbReference type="NCBI Taxonomy" id="1166078"/>
    <lineage>
        <taxon>Bacteria</taxon>
        <taxon>Pseudomonadati</taxon>
        <taxon>Pseudomonadota</taxon>
        <taxon>Alphaproteobacteria</taxon>
        <taxon>Hyphomicrobiales</taxon>
        <taxon>Aurantimonadaceae</taxon>
        <taxon>Aureimonas</taxon>
    </lineage>
</organism>
<dbReference type="OrthoDB" id="7847979at2"/>
<accession>A0A7W6BTT6</accession>
<protein>
    <submittedName>
        <fullName evidence="1">Uncharacterized protein</fullName>
    </submittedName>
</protein>
<name>A0A7W6BTT6_9HYPH</name>
<evidence type="ECO:0000313" key="1">
    <source>
        <dbReference type="EMBL" id="MBB3937913.1"/>
    </source>
</evidence>
<dbReference type="RefSeq" id="WP_139224718.1">
    <property type="nucleotide sequence ID" value="NZ_FOOA01000025.1"/>
</dbReference>